<dbReference type="GO" id="GO:0070403">
    <property type="term" value="F:NAD+ binding"/>
    <property type="evidence" value="ECO:0007669"/>
    <property type="project" value="InterPro"/>
</dbReference>
<dbReference type="GO" id="GO:0016509">
    <property type="term" value="F:long-chain (3S)-3-hydroxyacyl-CoA dehydrogenase (NAD+) activity"/>
    <property type="evidence" value="ECO:0007669"/>
    <property type="project" value="TreeGrafter"/>
</dbReference>
<dbReference type="Gene3D" id="3.40.50.720">
    <property type="entry name" value="NAD(P)-binding Rossmann-like Domain"/>
    <property type="match status" value="1"/>
</dbReference>
<evidence type="ECO:0000259" key="3">
    <source>
        <dbReference type="Pfam" id="PF00725"/>
    </source>
</evidence>
<evidence type="ECO:0000256" key="2">
    <source>
        <dbReference type="ARBA" id="ARBA00023027"/>
    </source>
</evidence>
<sequence length="442" mass="48717">MAADNWGRPISPISPSLSLVKSRDLPHTGCKAIVSKIWRKPGCFIAGADISMLQKCKTKTAEETFKLSKACQDLLLEVEHIYTTVLRLPEVLLDLLPGVGATLDMILTVKSVKADKAKKLGLVDLAVQPLGPGLDKPDHHTLQHLEKGAVQTAENFASAVFEDLALKHCIVKEVEAIIPGHCIFATNMGALPITKNCGSQQEARKGNQIPTILNTQCVISMHYFSPVDKMQSLEIITNRKTSRNRIASAVDVGLPQGKAVIKSKRWSWFLHFACFCWKESNHENLTTGQTGPNPKFWFGPVTLTDEVGMDVGSHIGEYLLKWFGELFAEANPEFLNSLVQAGITGRKSGKSFFVYKKGFKGKKPVLEGDIGAVFGLGFPPFIGGPFRFVDEFGFDKLVTIMRKFDAAYGKCFTPDQSCYWIAARATKNFTSVLRDLRSVCFG</sequence>
<dbReference type="PANTHER" id="PTHR43612">
    <property type="entry name" value="TRIFUNCTIONAL ENZYME SUBUNIT ALPHA"/>
    <property type="match status" value="1"/>
</dbReference>
<dbReference type="InterPro" id="IPR006176">
    <property type="entry name" value="3-OHacyl-CoA_DH_NAD-bd"/>
</dbReference>
<dbReference type="InterPro" id="IPR008927">
    <property type="entry name" value="6-PGluconate_DH-like_C_sf"/>
</dbReference>
<dbReference type="SUPFAM" id="SSF52096">
    <property type="entry name" value="ClpP/crotonase"/>
    <property type="match status" value="1"/>
</dbReference>
<dbReference type="InterPro" id="IPR036291">
    <property type="entry name" value="NAD(P)-bd_dom_sf"/>
</dbReference>
<dbReference type="InterPro" id="IPR029045">
    <property type="entry name" value="ClpP/crotonase-like_dom_sf"/>
</dbReference>
<dbReference type="GO" id="GO:0016507">
    <property type="term" value="C:mitochondrial fatty acid beta-oxidation multienzyme complex"/>
    <property type="evidence" value="ECO:0007669"/>
    <property type="project" value="TreeGrafter"/>
</dbReference>
<protein>
    <submittedName>
        <fullName evidence="5">Uncharacterized protein</fullName>
    </submittedName>
</protein>
<evidence type="ECO:0000313" key="5">
    <source>
        <dbReference type="EMBL" id="KAI9560482.1"/>
    </source>
</evidence>
<keyword evidence="1" id="KW-0560">Oxidoreductase</keyword>
<dbReference type="InterPro" id="IPR050136">
    <property type="entry name" value="FA_oxidation_alpha_subunit"/>
</dbReference>
<dbReference type="SUPFAM" id="SSF48179">
    <property type="entry name" value="6-phosphogluconate dehydrogenase C-terminal domain-like"/>
    <property type="match status" value="2"/>
</dbReference>
<gene>
    <name evidence="5" type="ORF">GHT06_011414</name>
</gene>
<feature type="domain" description="3-hydroxyacyl-CoA dehydrogenase NAD binding" evidence="4">
    <location>
        <begin position="152"/>
        <end position="264"/>
    </location>
</feature>
<dbReference type="Gene3D" id="1.10.1040.10">
    <property type="entry name" value="N-(1-d-carboxylethyl)-l-norvaline Dehydrogenase, domain 2"/>
    <property type="match status" value="1"/>
</dbReference>
<keyword evidence="2" id="KW-0520">NAD</keyword>
<proteinExistence type="predicted"/>
<dbReference type="GO" id="GO:0004300">
    <property type="term" value="F:enoyl-CoA hydratase activity"/>
    <property type="evidence" value="ECO:0007669"/>
    <property type="project" value="TreeGrafter"/>
</dbReference>
<dbReference type="AlphaFoldDB" id="A0AAD5KWM2"/>
<reference evidence="5 6" key="1">
    <citation type="submission" date="2022-05" db="EMBL/GenBank/DDBJ databases">
        <title>A multi-omics perspective on studying reproductive biology in Daphnia sinensis.</title>
        <authorList>
            <person name="Jia J."/>
        </authorList>
    </citation>
    <scope>NUCLEOTIDE SEQUENCE [LARGE SCALE GENOMIC DNA]</scope>
    <source>
        <strain evidence="5 6">WSL</strain>
    </source>
</reference>
<feature type="domain" description="3-hydroxyacyl-CoA dehydrogenase C-terminal" evidence="3">
    <location>
        <begin position="298"/>
        <end position="355"/>
    </location>
</feature>
<accession>A0AAD5KWM2</accession>
<evidence type="ECO:0000313" key="6">
    <source>
        <dbReference type="Proteomes" id="UP000820818"/>
    </source>
</evidence>
<keyword evidence="6" id="KW-1185">Reference proteome</keyword>
<dbReference type="Proteomes" id="UP000820818">
    <property type="component" value="Linkage Group LG3"/>
</dbReference>
<dbReference type="Pfam" id="PF02737">
    <property type="entry name" value="3HCDH_N"/>
    <property type="match status" value="1"/>
</dbReference>
<dbReference type="InterPro" id="IPR013328">
    <property type="entry name" value="6PGD_dom2"/>
</dbReference>
<evidence type="ECO:0000259" key="4">
    <source>
        <dbReference type="Pfam" id="PF02737"/>
    </source>
</evidence>
<evidence type="ECO:0000256" key="1">
    <source>
        <dbReference type="ARBA" id="ARBA00023002"/>
    </source>
</evidence>
<dbReference type="Pfam" id="PF00725">
    <property type="entry name" value="3HCDH"/>
    <property type="match status" value="1"/>
</dbReference>
<dbReference type="SUPFAM" id="SSF51735">
    <property type="entry name" value="NAD(P)-binding Rossmann-fold domains"/>
    <property type="match status" value="1"/>
</dbReference>
<name>A0AAD5KWM2_9CRUS</name>
<organism evidence="5 6">
    <name type="scientific">Daphnia sinensis</name>
    <dbReference type="NCBI Taxonomy" id="1820382"/>
    <lineage>
        <taxon>Eukaryota</taxon>
        <taxon>Metazoa</taxon>
        <taxon>Ecdysozoa</taxon>
        <taxon>Arthropoda</taxon>
        <taxon>Crustacea</taxon>
        <taxon>Branchiopoda</taxon>
        <taxon>Diplostraca</taxon>
        <taxon>Cladocera</taxon>
        <taxon>Anomopoda</taxon>
        <taxon>Daphniidae</taxon>
        <taxon>Daphnia</taxon>
        <taxon>Daphnia similis group</taxon>
    </lineage>
</organism>
<dbReference type="GO" id="GO:0006635">
    <property type="term" value="P:fatty acid beta-oxidation"/>
    <property type="evidence" value="ECO:0007669"/>
    <property type="project" value="TreeGrafter"/>
</dbReference>
<dbReference type="EMBL" id="WJBH02000003">
    <property type="protein sequence ID" value="KAI9560482.1"/>
    <property type="molecule type" value="Genomic_DNA"/>
</dbReference>
<dbReference type="PANTHER" id="PTHR43612:SF3">
    <property type="entry name" value="TRIFUNCTIONAL ENZYME SUBUNIT ALPHA, MITOCHONDRIAL"/>
    <property type="match status" value="1"/>
</dbReference>
<dbReference type="InterPro" id="IPR006108">
    <property type="entry name" value="3HC_DH_C"/>
</dbReference>
<comment type="caution">
    <text evidence="5">The sequence shown here is derived from an EMBL/GenBank/DDBJ whole genome shotgun (WGS) entry which is preliminary data.</text>
</comment>
<dbReference type="Gene3D" id="1.10.1040.50">
    <property type="match status" value="1"/>
</dbReference>